<keyword evidence="6" id="KW-0479">Metal-binding</keyword>
<dbReference type="InterPro" id="IPR036457">
    <property type="entry name" value="PPM-type-like_dom_sf"/>
</dbReference>
<dbReference type="PROSITE" id="PS51746">
    <property type="entry name" value="PPM_2"/>
    <property type="match status" value="1"/>
</dbReference>
<evidence type="ECO:0000256" key="10">
    <source>
        <dbReference type="RuleBase" id="RU003465"/>
    </source>
</evidence>
<keyword evidence="9" id="KW-0464">Manganese</keyword>
<dbReference type="SUPFAM" id="SSF81606">
    <property type="entry name" value="PP2C-like"/>
    <property type="match status" value="1"/>
</dbReference>
<comment type="cofactor">
    <cofactor evidence="1">
        <name>Mn(2+)</name>
        <dbReference type="ChEBI" id="CHEBI:29035"/>
    </cofactor>
</comment>
<evidence type="ECO:0000313" key="14">
    <source>
        <dbReference type="EMBL" id="CAE4592946.1"/>
    </source>
</evidence>
<keyword evidence="7 10" id="KW-0378">Hydrolase</keyword>
<evidence type="ECO:0000256" key="9">
    <source>
        <dbReference type="ARBA" id="ARBA00023211"/>
    </source>
</evidence>
<dbReference type="AlphaFoldDB" id="A0A6V2CCI3"/>
<evidence type="ECO:0000256" key="2">
    <source>
        <dbReference type="ARBA" id="ARBA00001946"/>
    </source>
</evidence>
<sequence length="447" mass="48577">MGNLLGAPITEKETHTGITKDGLDYGVSSMQGWRIHMEDAHILQPFLYAEEKIAPKENADGGAANTEENGHANPPSSKSKYERIDLPDHSLYAVFDGHGGTFAAEYSGLNLCRVLSRQPKFVLYAKHVKEQAKLEETSTAPIDPAVLATSNRKGMELLEAALRDAFIDLDKEILREVQNIGNEDANMSFGENDEADTSDPASSGHKKKSHPEPSDDEDSGTTAVVVMVTPQWIVCANAGDSRAVYSKDGNRAIPLSYDHKPDDEEEERRIKEAGGYVAGGRVEGDLAVSRGLGDFRFKNGDTVLGGAAGARGNATNNKANTNMLYPDDQKVSPVPDIIVQNRSREKDEFIIVACDGIWDVQTNYECTKMVADIFAEGESDLGLICEECLDICLRRGSKDNMTTLVVKFPAQPIGNGGGVMARREARERAAKEEGHNEGRNSSEGMIS</sequence>
<dbReference type="GO" id="GO:0004722">
    <property type="term" value="F:protein serine/threonine phosphatase activity"/>
    <property type="evidence" value="ECO:0007669"/>
    <property type="project" value="UniProtKB-EC"/>
</dbReference>
<evidence type="ECO:0000256" key="6">
    <source>
        <dbReference type="ARBA" id="ARBA00022723"/>
    </source>
</evidence>
<evidence type="ECO:0000256" key="4">
    <source>
        <dbReference type="ARBA" id="ARBA00006702"/>
    </source>
</evidence>
<comment type="subcellular location">
    <subcellularLocation>
        <location evidence="3">Membrane</location>
        <topology evidence="3">Peripheral membrane protein</topology>
    </subcellularLocation>
</comment>
<evidence type="ECO:0000256" key="5">
    <source>
        <dbReference type="ARBA" id="ARBA00013081"/>
    </source>
</evidence>
<keyword evidence="8 10" id="KW-0904">Protein phosphatase</keyword>
<dbReference type="EMBL" id="HBNS01009225">
    <property type="protein sequence ID" value="CAE4592946.1"/>
    <property type="molecule type" value="Transcribed_RNA"/>
</dbReference>
<accession>A0A6V2CCI3</accession>
<dbReference type="SMART" id="SM00332">
    <property type="entry name" value="PP2Cc"/>
    <property type="match status" value="1"/>
</dbReference>
<feature type="region of interest" description="Disordered" evidence="11">
    <location>
        <begin position="58"/>
        <end position="82"/>
    </location>
</feature>
<dbReference type="EC" id="3.1.3.16" evidence="5"/>
<evidence type="ECO:0000256" key="7">
    <source>
        <dbReference type="ARBA" id="ARBA00022801"/>
    </source>
</evidence>
<gene>
    <name evidence="13" type="ORF">DBRI00130_LOCUS7436</name>
    <name evidence="14" type="ORF">DBRI00130_LOCUS7437</name>
</gene>
<feature type="domain" description="PPM-type phosphatase" evidence="12">
    <location>
        <begin position="24"/>
        <end position="408"/>
    </location>
</feature>
<name>A0A6V2CCI3_9STRA</name>
<dbReference type="CDD" id="cd00143">
    <property type="entry name" value="PP2Cc"/>
    <property type="match status" value="1"/>
</dbReference>
<protein>
    <recommendedName>
        <fullName evidence="5">protein-serine/threonine phosphatase</fullName>
        <ecNumber evidence="5">3.1.3.16</ecNumber>
    </recommendedName>
</protein>
<proteinExistence type="inferred from homology"/>
<dbReference type="Pfam" id="PF00481">
    <property type="entry name" value="PP2C"/>
    <property type="match status" value="1"/>
</dbReference>
<dbReference type="GO" id="GO:0046872">
    <property type="term" value="F:metal ion binding"/>
    <property type="evidence" value="ECO:0007669"/>
    <property type="project" value="UniProtKB-KW"/>
</dbReference>
<evidence type="ECO:0000256" key="1">
    <source>
        <dbReference type="ARBA" id="ARBA00001936"/>
    </source>
</evidence>
<evidence type="ECO:0000256" key="3">
    <source>
        <dbReference type="ARBA" id="ARBA00004170"/>
    </source>
</evidence>
<evidence type="ECO:0000313" key="13">
    <source>
        <dbReference type="EMBL" id="CAE4592943.1"/>
    </source>
</evidence>
<reference evidence="13" key="1">
    <citation type="submission" date="2021-01" db="EMBL/GenBank/DDBJ databases">
        <authorList>
            <person name="Corre E."/>
            <person name="Pelletier E."/>
            <person name="Niang G."/>
            <person name="Scheremetjew M."/>
            <person name="Finn R."/>
            <person name="Kale V."/>
            <person name="Holt S."/>
            <person name="Cochrane G."/>
            <person name="Meng A."/>
            <person name="Brown T."/>
            <person name="Cohen L."/>
        </authorList>
    </citation>
    <scope>NUCLEOTIDE SEQUENCE</scope>
    <source>
        <strain evidence="13">GSO104</strain>
    </source>
</reference>
<evidence type="ECO:0000259" key="12">
    <source>
        <dbReference type="PROSITE" id="PS51746"/>
    </source>
</evidence>
<dbReference type="Gene3D" id="3.60.40.10">
    <property type="entry name" value="PPM-type phosphatase domain"/>
    <property type="match status" value="1"/>
</dbReference>
<feature type="region of interest" description="Disordered" evidence="11">
    <location>
        <begin position="417"/>
        <end position="447"/>
    </location>
</feature>
<dbReference type="InterPro" id="IPR015655">
    <property type="entry name" value="PP2C"/>
</dbReference>
<dbReference type="PANTHER" id="PTHR13832">
    <property type="entry name" value="PROTEIN PHOSPHATASE 2C"/>
    <property type="match status" value="1"/>
</dbReference>
<organism evidence="13">
    <name type="scientific">Ditylum brightwellii</name>
    <dbReference type="NCBI Taxonomy" id="49249"/>
    <lineage>
        <taxon>Eukaryota</taxon>
        <taxon>Sar</taxon>
        <taxon>Stramenopiles</taxon>
        <taxon>Ochrophyta</taxon>
        <taxon>Bacillariophyta</taxon>
        <taxon>Mediophyceae</taxon>
        <taxon>Lithodesmiophycidae</taxon>
        <taxon>Lithodesmiales</taxon>
        <taxon>Lithodesmiaceae</taxon>
        <taxon>Ditylum</taxon>
    </lineage>
</organism>
<dbReference type="PANTHER" id="PTHR13832:SF565">
    <property type="entry name" value="AT28366P-RELATED"/>
    <property type="match status" value="1"/>
</dbReference>
<dbReference type="EMBL" id="HBNS01009224">
    <property type="protein sequence ID" value="CAE4592943.1"/>
    <property type="molecule type" value="Transcribed_RNA"/>
</dbReference>
<dbReference type="InterPro" id="IPR000222">
    <property type="entry name" value="PP2C_BS"/>
</dbReference>
<dbReference type="GO" id="GO:0016020">
    <property type="term" value="C:membrane"/>
    <property type="evidence" value="ECO:0007669"/>
    <property type="project" value="UniProtKB-SubCell"/>
</dbReference>
<feature type="compositionally biased region" description="Basic and acidic residues" evidence="11">
    <location>
        <begin position="421"/>
        <end position="440"/>
    </location>
</feature>
<evidence type="ECO:0000256" key="11">
    <source>
        <dbReference type="SAM" id="MobiDB-lite"/>
    </source>
</evidence>
<dbReference type="InterPro" id="IPR001932">
    <property type="entry name" value="PPM-type_phosphatase-like_dom"/>
</dbReference>
<dbReference type="PROSITE" id="PS01032">
    <property type="entry name" value="PPM_1"/>
    <property type="match status" value="1"/>
</dbReference>
<comment type="cofactor">
    <cofactor evidence="2">
        <name>Mg(2+)</name>
        <dbReference type="ChEBI" id="CHEBI:18420"/>
    </cofactor>
</comment>
<evidence type="ECO:0000256" key="8">
    <source>
        <dbReference type="ARBA" id="ARBA00022912"/>
    </source>
</evidence>
<feature type="region of interest" description="Disordered" evidence="11">
    <location>
        <begin position="184"/>
        <end position="220"/>
    </location>
</feature>
<comment type="similarity">
    <text evidence="4 10">Belongs to the PP2C family.</text>
</comment>